<dbReference type="AlphaFoldDB" id="A0A1S1QIN9"/>
<keyword evidence="3" id="KW-1185">Reference proteome</keyword>
<dbReference type="InterPro" id="IPR047789">
    <property type="entry name" value="CU044_5270-like"/>
</dbReference>
<accession>A0A1S1QIN9</accession>
<keyword evidence="1" id="KW-1133">Transmembrane helix</keyword>
<dbReference type="Proteomes" id="UP000179627">
    <property type="component" value="Unassembled WGS sequence"/>
</dbReference>
<evidence type="ECO:0000313" key="3">
    <source>
        <dbReference type="Proteomes" id="UP000179627"/>
    </source>
</evidence>
<sequence>MIGDVRKVRRILDGHDPAGDIDATTATKTTRTDRTALLTRILATAEDPNPNGDVRHPRRPRARWLVAVGITATLVAIMVTQVGLPRRAAPSVAQAATPPPLAYQAVAGSAREVLLTLAGRIRATEAPARSSARYRYVRTRSWDLSTRIEGIQVRSVVLPEIREVWRAPDGSGRLRTVPGEPWFPTEDRRLVWEEEGRPLADPADETFPAGGLGSMYPADLPAATSALADLLTAGHPMENGPAETLVAVTDLYLEQVPPASVRAALLDILAATADLYLQGSTVDRAGRPALAVAVDSAMSGLPTRYALLLDPADGRLLGQEQTLTTTAGALGVPIPSVISYTAFLDAARTDATQPPPR</sequence>
<gene>
    <name evidence="2" type="ORF">CC117_22515</name>
</gene>
<dbReference type="NCBIfam" id="NF038083">
    <property type="entry name" value="CU044_5270_fam"/>
    <property type="match status" value="1"/>
</dbReference>
<organism evidence="2 3">
    <name type="scientific">Parafrankia colletiae</name>
    <dbReference type="NCBI Taxonomy" id="573497"/>
    <lineage>
        <taxon>Bacteria</taxon>
        <taxon>Bacillati</taxon>
        <taxon>Actinomycetota</taxon>
        <taxon>Actinomycetes</taxon>
        <taxon>Frankiales</taxon>
        <taxon>Frankiaceae</taxon>
        <taxon>Parafrankia</taxon>
    </lineage>
</organism>
<comment type="caution">
    <text evidence="2">The sequence shown here is derived from an EMBL/GenBank/DDBJ whole genome shotgun (WGS) entry which is preliminary data.</text>
</comment>
<keyword evidence="1" id="KW-0812">Transmembrane</keyword>
<evidence type="ECO:0000256" key="1">
    <source>
        <dbReference type="SAM" id="Phobius"/>
    </source>
</evidence>
<dbReference type="OrthoDB" id="3425969at2"/>
<dbReference type="EMBL" id="MBLM01000131">
    <property type="protein sequence ID" value="OHV33449.1"/>
    <property type="molecule type" value="Genomic_DNA"/>
</dbReference>
<proteinExistence type="predicted"/>
<keyword evidence="1" id="KW-0472">Membrane</keyword>
<feature type="transmembrane region" description="Helical" evidence="1">
    <location>
        <begin position="64"/>
        <end position="84"/>
    </location>
</feature>
<evidence type="ECO:0000313" key="2">
    <source>
        <dbReference type="EMBL" id="OHV33449.1"/>
    </source>
</evidence>
<reference evidence="3" key="1">
    <citation type="submission" date="2016-07" db="EMBL/GenBank/DDBJ databases">
        <title>Sequence Frankia sp. strain CcI1.17.</title>
        <authorList>
            <person name="Ghodhbane-Gtari F."/>
            <person name="Swanson E."/>
            <person name="Gueddou A."/>
            <person name="Morris K."/>
            <person name="Hezbri K."/>
            <person name="Ktari A."/>
            <person name="Nouioui I."/>
            <person name="Abebe-Akele F."/>
            <person name="Simpson S."/>
            <person name="Thomas K."/>
            <person name="Gtari M."/>
            <person name="Tisa L.S."/>
            <person name="Hurst S."/>
        </authorList>
    </citation>
    <scope>NUCLEOTIDE SEQUENCE [LARGE SCALE GENOMIC DNA]</scope>
    <source>
        <strain evidence="3">Cc1.17</strain>
    </source>
</reference>
<dbReference type="RefSeq" id="WP_071086949.1">
    <property type="nucleotide sequence ID" value="NZ_MBLM01000131.1"/>
</dbReference>
<protein>
    <submittedName>
        <fullName evidence="2">Uncharacterized protein</fullName>
    </submittedName>
</protein>
<name>A0A1S1QIN9_9ACTN</name>